<feature type="signal peptide" evidence="2">
    <location>
        <begin position="1"/>
        <end position="20"/>
    </location>
</feature>
<keyword evidence="4" id="KW-1185">Reference proteome</keyword>
<name>A0ABY9QZZ8_9BACT</name>
<dbReference type="RefSeq" id="WP_309540248.1">
    <property type="nucleotide sequence ID" value="NZ_CP133659.1"/>
</dbReference>
<feature type="transmembrane region" description="Helical" evidence="1">
    <location>
        <begin position="38"/>
        <end position="58"/>
    </location>
</feature>
<dbReference type="EMBL" id="CP133659">
    <property type="protein sequence ID" value="WMW64138.1"/>
    <property type="molecule type" value="Genomic_DNA"/>
</dbReference>
<evidence type="ECO:0000313" key="3">
    <source>
        <dbReference type="EMBL" id="WMW64138.1"/>
    </source>
</evidence>
<feature type="transmembrane region" description="Helical" evidence="1">
    <location>
        <begin position="70"/>
        <end position="91"/>
    </location>
</feature>
<dbReference type="Proteomes" id="UP001180616">
    <property type="component" value="Chromosome"/>
</dbReference>
<sequence length="134" mass="14430">MFPLRIATACWCALCAAAIANGALREAWLAPRLDTAAAHVVSTLLLCAAVGLAALLYARRRGAAWGARGMWATGLFWAGLTVAFEFLFGHYVAGHPWQRLLADYDVTAGRVWVLVPVALALGPRLAWGWLRGRG</sequence>
<reference evidence="3" key="1">
    <citation type="submission" date="2023-09" db="EMBL/GenBank/DDBJ databases">
        <authorList>
            <consortium name="CW5 consortium"/>
            <person name="Lu C.-W."/>
        </authorList>
    </citation>
    <scope>NUCLEOTIDE SEQUENCE</scope>
    <source>
        <strain evidence="3">KPS</strain>
    </source>
</reference>
<feature type="transmembrane region" description="Helical" evidence="1">
    <location>
        <begin position="111"/>
        <end position="130"/>
    </location>
</feature>
<proteinExistence type="predicted"/>
<accession>A0ABY9QZZ8</accession>
<evidence type="ECO:0000313" key="4">
    <source>
        <dbReference type="Proteomes" id="UP001180616"/>
    </source>
</evidence>
<evidence type="ECO:0000256" key="2">
    <source>
        <dbReference type="SAM" id="SignalP"/>
    </source>
</evidence>
<keyword evidence="1" id="KW-1133">Transmembrane helix</keyword>
<feature type="chain" id="PRO_5046802114" evidence="2">
    <location>
        <begin position="21"/>
        <end position="134"/>
    </location>
</feature>
<organism evidence="3 4">
    <name type="scientific">Nitratidesulfovibrio liaohensis</name>
    <dbReference type="NCBI Taxonomy" id="2604158"/>
    <lineage>
        <taxon>Bacteria</taxon>
        <taxon>Pseudomonadati</taxon>
        <taxon>Thermodesulfobacteriota</taxon>
        <taxon>Desulfovibrionia</taxon>
        <taxon>Desulfovibrionales</taxon>
        <taxon>Desulfovibrionaceae</taxon>
        <taxon>Nitratidesulfovibrio</taxon>
    </lineage>
</organism>
<gene>
    <name evidence="3" type="ORF">KPS_002123</name>
</gene>
<evidence type="ECO:0000256" key="1">
    <source>
        <dbReference type="SAM" id="Phobius"/>
    </source>
</evidence>
<keyword evidence="1" id="KW-0812">Transmembrane</keyword>
<keyword evidence="1" id="KW-0472">Membrane</keyword>
<keyword evidence="2" id="KW-0732">Signal</keyword>
<protein>
    <submittedName>
        <fullName evidence="3">Uncharacterized protein</fullName>
    </submittedName>
</protein>